<feature type="domain" description="ABC transporter" evidence="10">
    <location>
        <begin position="6"/>
        <end position="243"/>
    </location>
</feature>
<evidence type="ECO:0000256" key="5">
    <source>
        <dbReference type="ARBA" id="ARBA00022737"/>
    </source>
</evidence>
<evidence type="ECO:0000256" key="8">
    <source>
        <dbReference type="ARBA" id="ARBA00022967"/>
    </source>
</evidence>
<dbReference type="PROSITE" id="PS50893">
    <property type="entry name" value="ABC_TRANSPORTER_2"/>
    <property type="match status" value="2"/>
</dbReference>
<sequence length="516" mass="56929">MAGPVLEMRSIVKTFPGVKALSDVTLTVRQGEVHAICGENGAGKSTLMKVLSGVHPHGSYEGDILFEGEPCEFKDIRASEQRGIVIIHQELALSPYLSLAENIFLGNEHARGGFIDWRETLRHATELLRRVGLTDHPDTRVIDIGVGKQQLVEIAKALSKKVKLLILDEPTAALNDEDSDKLLNLILELKNQGITSIIISHKLNEIRKVADSVTIIRDGRSIETLDVKAAETTEDRIISGMVGRDLDHRFPERSTYDGDMGDAPALEVRGWTVAHPIDQHRKVVDDVSLHVRRGEIVGIAGLMGAGRTELAMNVFGRTYGRYLDGTVLKDGTEIRTKTVSEAVEHGIAYVTEDRKHYGLNLIDTINRNISLTALSKVAKRGIVDEHEEQQVSEGYRKSMNIKAPTVFEPVGKLSGGNQQKVVLSKWIFAGPEVLILDEPTRGIDVGAKYEIYTVIDQLAAQGKAVVFISSELPELLGMCDRIYTMAAGRLTGEFSRAEATQEVLMRQMTKDKEVTR</sequence>
<evidence type="ECO:0000256" key="3">
    <source>
        <dbReference type="ARBA" id="ARBA00022475"/>
    </source>
</evidence>
<dbReference type="Pfam" id="PF00005">
    <property type="entry name" value="ABC_tran"/>
    <property type="match status" value="2"/>
</dbReference>
<dbReference type="InterPro" id="IPR050107">
    <property type="entry name" value="ABC_carbohydrate_import_ATPase"/>
</dbReference>
<dbReference type="InterPro" id="IPR053466">
    <property type="entry name" value="L-arabinose_ABC_transporter"/>
</dbReference>
<dbReference type="InterPro" id="IPR017871">
    <property type="entry name" value="ABC_transporter-like_CS"/>
</dbReference>
<keyword evidence="7 11" id="KW-0067">ATP-binding</keyword>
<dbReference type="RefSeq" id="WP_187749860.1">
    <property type="nucleotide sequence ID" value="NZ_CP060828.1"/>
</dbReference>
<dbReference type="GO" id="GO:0016887">
    <property type="term" value="F:ATP hydrolysis activity"/>
    <property type="evidence" value="ECO:0007669"/>
    <property type="project" value="InterPro"/>
</dbReference>
<dbReference type="InterPro" id="IPR003439">
    <property type="entry name" value="ABC_transporter-like_ATP-bd"/>
</dbReference>
<dbReference type="AlphaFoldDB" id="A0A7H0IJE7"/>
<dbReference type="Gene3D" id="3.40.50.300">
    <property type="entry name" value="P-loop containing nucleotide triphosphate hydrolases"/>
    <property type="match status" value="2"/>
</dbReference>
<evidence type="ECO:0000313" key="12">
    <source>
        <dbReference type="Proteomes" id="UP000516052"/>
    </source>
</evidence>
<keyword evidence="4" id="KW-0762">Sugar transport</keyword>
<dbReference type="GO" id="GO:0005524">
    <property type="term" value="F:ATP binding"/>
    <property type="evidence" value="ECO:0007669"/>
    <property type="project" value="UniProtKB-KW"/>
</dbReference>
<dbReference type="CDD" id="cd03215">
    <property type="entry name" value="ABC_Carb_Monos_II"/>
    <property type="match status" value="1"/>
</dbReference>
<evidence type="ECO:0000259" key="10">
    <source>
        <dbReference type="PROSITE" id="PS50893"/>
    </source>
</evidence>
<dbReference type="InterPro" id="IPR027417">
    <property type="entry name" value="P-loop_NTPase"/>
</dbReference>
<keyword evidence="3" id="KW-1003">Cell membrane</keyword>
<dbReference type="PANTHER" id="PTHR43790:SF1">
    <property type="entry name" value="XYLOSE IMPORT ATP-BINDING PROTEIN XYLG"/>
    <property type="match status" value="1"/>
</dbReference>
<feature type="domain" description="ABC transporter" evidence="10">
    <location>
        <begin position="268"/>
        <end position="512"/>
    </location>
</feature>
<evidence type="ECO:0000256" key="4">
    <source>
        <dbReference type="ARBA" id="ARBA00022597"/>
    </source>
</evidence>
<evidence type="ECO:0000313" key="11">
    <source>
        <dbReference type="EMBL" id="QNP72913.1"/>
    </source>
</evidence>
<gene>
    <name evidence="11" type="ORF">IAG44_28105</name>
</gene>
<dbReference type="FunFam" id="3.40.50.300:FF:000127">
    <property type="entry name" value="Ribose import ATP-binding protein RbsA"/>
    <property type="match status" value="1"/>
</dbReference>
<dbReference type="SUPFAM" id="SSF52540">
    <property type="entry name" value="P-loop containing nucleoside triphosphate hydrolases"/>
    <property type="match status" value="2"/>
</dbReference>
<dbReference type="Proteomes" id="UP000516052">
    <property type="component" value="Chromosome"/>
</dbReference>
<accession>A0A7H0IJE7</accession>
<dbReference type="InterPro" id="IPR003593">
    <property type="entry name" value="AAA+_ATPase"/>
</dbReference>
<dbReference type="PANTHER" id="PTHR43790">
    <property type="entry name" value="CARBOHYDRATE TRANSPORT ATP-BINDING PROTEIN MG119-RELATED"/>
    <property type="match status" value="1"/>
</dbReference>
<dbReference type="PROSITE" id="PS00211">
    <property type="entry name" value="ABC_TRANSPORTER_1"/>
    <property type="match status" value="1"/>
</dbReference>
<dbReference type="GO" id="GO:0005886">
    <property type="term" value="C:plasma membrane"/>
    <property type="evidence" value="ECO:0007669"/>
    <property type="project" value="UniProtKB-SubCell"/>
</dbReference>
<proteinExistence type="predicted"/>
<reference evidence="11 12" key="1">
    <citation type="submission" date="2020-08" db="EMBL/GenBank/DDBJ databases">
        <title>A novel species.</title>
        <authorList>
            <person name="Gao J."/>
        </authorList>
    </citation>
    <scope>NUCLEOTIDE SEQUENCE [LARGE SCALE GENOMIC DNA]</scope>
    <source>
        <strain evidence="11 12">CRXT-G-22</strain>
    </source>
</reference>
<dbReference type="KEGG" id="sroi:IAG44_28105"/>
<evidence type="ECO:0000256" key="7">
    <source>
        <dbReference type="ARBA" id="ARBA00022840"/>
    </source>
</evidence>
<evidence type="ECO:0000256" key="9">
    <source>
        <dbReference type="ARBA" id="ARBA00023136"/>
    </source>
</evidence>
<keyword evidence="12" id="KW-1185">Reference proteome</keyword>
<evidence type="ECO:0000256" key="6">
    <source>
        <dbReference type="ARBA" id="ARBA00022741"/>
    </source>
</evidence>
<keyword evidence="2" id="KW-0813">Transport</keyword>
<dbReference type="CDD" id="cd03216">
    <property type="entry name" value="ABC_Carb_Monos_I"/>
    <property type="match status" value="1"/>
</dbReference>
<protein>
    <submittedName>
        <fullName evidence="11">Sugar ABC transporter ATP-binding protein</fullName>
    </submittedName>
</protein>
<keyword evidence="6" id="KW-0547">Nucleotide-binding</keyword>
<dbReference type="EMBL" id="CP060828">
    <property type="protein sequence ID" value="QNP72913.1"/>
    <property type="molecule type" value="Genomic_DNA"/>
</dbReference>
<dbReference type="NCBIfam" id="NF040905">
    <property type="entry name" value="GguA"/>
    <property type="match status" value="1"/>
</dbReference>
<keyword evidence="8" id="KW-1278">Translocase</keyword>
<keyword evidence="5" id="KW-0677">Repeat</keyword>
<dbReference type="SMART" id="SM00382">
    <property type="entry name" value="AAA"/>
    <property type="match status" value="2"/>
</dbReference>
<keyword evidence="9" id="KW-0472">Membrane</keyword>
<organism evidence="11 12">
    <name type="scientific">Streptomyces roseirectus</name>
    <dbReference type="NCBI Taxonomy" id="2768066"/>
    <lineage>
        <taxon>Bacteria</taxon>
        <taxon>Bacillati</taxon>
        <taxon>Actinomycetota</taxon>
        <taxon>Actinomycetes</taxon>
        <taxon>Kitasatosporales</taxon>
        <taxon>Streptomycetaceae</taxon>
        <taxon>Streptomyces</taxon>
    </lineage>
</organism>
<name>A0A7H0IJE7_9ACTN</name>
<evidence type="ECO:0000256" key="2">
    <source>
        <dbReference type="ARBA" id="ARBA00022448"/>
    </source>
</evidence>
<evidence type="ECO:0000256" key="1">
    <source>
        <dbReference type="ARBA" id="ARBA00004202"/>
    </source>
</evidence>
<comment type="subcellular location">
    <subcellularLocation>
        <location evidence="1">Cell membrane</location>
        <topology evidence="1">Peripheral membrane protein</topology>
    </subcellularLocation>
</comment>